<accession>A0A074Y0S9</accession>
<evidence type="ECO:0000313" key="2">
    <source>
        <dbReference type="Proteomes" id="UP000030641"/>
    </source>
</evidence>
<dbReference type="HOGENOM" id="CLU_032494_2_1_1"/>
<reference evidence="1 2" key="1">
    <citation type="journal article" date="2014" name="BMC Genomics">
        <title>Genome sequencing of four Aureobasidium pullulans varieties: biotechnological potential, stress tolerance, and description of new species.</title>
        <authorList>
            <person name="Gostin Ar C."/>
            <person name="Ohm R.A."/>
            <person name="Kogej T."/>
            <person name="Sonjak S."/>
            <person name="Turk M."/>
            <person name="Zajc J."/>
            <person name="Zalar P."/>
            <person name="Grube M."/>
            <person name="Sun H."/>
            <person name="Han J."/>
            <person name="Sharma A."/>
            <person name="Chiniquy J."/>
            <person name="Ngan C.Y."/>
            <person name="Lipzen A."/>
            <person name="Barry K."/>
            <person name="Grigoriev I.V."/>
            <person name="Gunde-Cimerman N."/>
        </authorList>
    </citation>
    <scope>NUCLEOTIDE SEQUENCE [LARGE SCALE GENOMIC DNA]</scope>
    <source>
        <strain evidence="1 2">EXF-2481</strain>
    </source>
</reference>
<gene>
    <name evidence="1" type="ORF">AUEXF2481DRAFT_44139</name>
</gene>
<sequence>MGGNAFPDLVVPRMKPQDYQRVKQFALENLSKRHPDATNMPEAPGKLDYGDVDLIIELPSPTLFLYKEVALGFGTEHIKPNHPTYSFAVPLRDKHDGLQAFAQVDVQVCPPGYRSWTVFLHGYGDLGSILGVFNYGFGFTSRNDGFYVRIKEQETQNWSASQVFLNNDPDLVMKFLGLDKHKYAQGFKTEKEVFDWTVASRLFNRGLVEKRGNQSEMRTRMEKRPMFRRFISEYLPNLPDNEANLEETRDTHTRAALAFFGKQDEFNTRRAKVLVENAEKHAWYVIKTTVLTPFAKLESKRLNEVVRALKRFVAFSDGKPYIHDVPAMDTESQARFAPFVNDADEIDSEVRDWIVGNWEEVKARERQRVKGSRRLAVQQG</sequence>
<organism evidence="1 2">
    <name type="scientific">Aureobasidium subglaciale (strain EXF-2481)</name>
    <name type="common">Aureobasidium pullulans var. subglaciale</name>
    <dbReference type="NCBI Taxonomy" id="1043005"/>
    <lineage>
        <taxon>Eukaryota</taxon>
        <taxon>Fungi</taxon>
        <taxon>Dikarya</taxon>
        <taxon>Ascomycota</taxon>
        <taxon>Pezizomycotina</taxon>
        <taxon>Dothideomycetes</taxon>
        <taxon>Dothideomycetidae</taxon>
        <taxon>Dothideales</taxon>
        <taxon>Saccotheciaceae</taxon>
        <taxon>Aureobasidium</taxon>
    </lineage>
</organism>
<protein>
    <submittedName>
        <fullName evidence="1">Uncharacterized protein</fullName>
    </submittedName>
</protein>
<dbReference type="STRING" id="1043005.A0A074Y0S9"/>
<dbReference type="EMBL" id="KL584779">
    <property type="protein sequence ID" value="KEQ91335.1"/>
    <property type="molecule type" value="Genomic_DNA"/>
</dbReference>
<evidence type="ECO:0000313" key="1">
    <source>
        <dbReference type="EMBL" id="KEQ91335.1"/>
    </source>
</evidence>
<dbReference type="InParanoid" id="A0A074Y0S9"/>
<proteinExistence type="predicted"/>
<dbReference type="OrthoDB" id="4708870at2759"/>
<dbReference type="AlphaFoldDB" id="A0A074Y0S9"/>
<keyword evidence="2" id="KW-1185">Reference proteome</keyword>
<dbReference type="GeneID" id="25367603"/>
<dbReference type="OMA" id="LFEWTRF"/>
<dbReference type="RefSeq" id="XP_013339844.1">
    <property type="nucleotide sequence ID" value="XM_013484390.1"/>
</dbReference>
<name>A0A074Y0S9_AURSE</name>
<dbReference type="Proteomes" id="UP000030641">
    <property type="component" value="Unassembled WGS sequence"/>
</dbReference>